<evidence type="ECO:0000313" key="3">
    <source>
        <dbReference type="Proteomes" id="UP001221411"/>
    </source>
</evidence>
<proteinExistence type="predicted"/>
<protein>
    <submittedName>
        <fullName evidence="2">Uncharacterized protein</fullName>
    </submittedName>
</protein>
<evidence type="ECO:0000256" key="1">
    <source>
        <dbReference type="SAM" id="Phobius"/>
    </source>
</evidence>
<organism evidence="2 3">
    <name type="scientific">Polyangium mundeleinium</name>
    <dbReference type="NCBI Taxonomy" id="2995306"/>
    <lineage>
        <taxon>Bacteria</taxon>
        <taxon>Pseudomonadati</taxon>
        <taxon>Myxococcota</taxon>
        <taxon>Polyangia</taxon>
        <taxon>Polyangiales</taxon>
        <taxon>Polyangiaceae</taxon>
        <taxon>Polyangium</taxon>
    </lineage>
</organism>
<keyword evidence="1" id="KW-0472">Membrane</keyword>
<reference evidence="2 3" key="1">
    <citation type="submission" date="2022-11" db="EMBL/GenBank/DDBJ databases">
        <title>Minimal conservation of predation-associated metabolite biosynthetic gene clusters underscores biosynthetic potential of Myxococcota including descriptions for ten novel species: Archangium lansinium sp. nov., Myxococcus landrumus sp. nov., Nannocystis bai.</title>
        <authorList>
            <person name="Ahearne A."/>
            <person name="Stevens C."/>
            <person name="Dowd S."/>
        </authorList>
    </citation>
    <scope>NUCLEOTIDE SEQUENCE [LARGE SCALE GENOMIC DNA]</scope>
    <source>
        <strain evidence="2 3">RJM3</strain>
    </source>
</reference>
<comment type="caution">
    <text evidence="2">The sequence shown here is derived from an EMBL/GenBank/DDBJ whole genome shotgun (WGS) entry which is preliminary data.</text>
</comment>
<keyword evidence="1" id="KW-1133">Transmembrane helix</keyword>
<sequence length="289" mass="31693">MTVDPGTSYDREIDWLDAGIRYARECADRPVYATVAIADGCLRYTDPERNSLLDLIADSVSARGVDGVYIVVEQGGEATESRQCSNFRTLASLLHLIHLLARDSGLSVAVNFVGSFGLVCIAAGANLWASGWYKSQYRMRLADAIAGGRAFPSYWSHLAASDLSLDEDFDNLVAARLLGCFQDHTNASAGLLQAARSGNRVSDVPPWRYAQSNVTTCSEHFFLSSIAATTRLSNLPESQRLPSVEQWLTQAVSNTQQVARRLGSSPKTKIGHVRGWLDALLHYRRTHNV</sequence>
<keyword evidence="1" id="KW-0812">Transmembrane</keyword>
<name>A0ABT5EGH1_9BACT</name>
<evidence type="ECO:0000313" key="2">
    <source>
        <dbReference type="EMBL" id="MDC0740856.1"/>
    </source>
</evidence>
<keyword evidence="3" id="KW-1185">Reference proteome</keyword>
<dbReference type="Proteomes" id="UP001221411">
    <property type="component" value="Unassembled WGS sequence"/>
</dbReference>
<accession>A0ABT5EGH1</accession>
<gene>
    <name evidence="2" type="ORF">POL67_05830</name>
</gene>
<feature type="transmembrane region" description="Helical" evidence="1">
    <location>
        <begin position="108"/>
        <end position="129"/>
    </location>
</feature>
<dbReference type="EMBL" id="JAQNDO010000001">
    <property type="protein sequence ID" value="MDC0740856.1"/>
    <property type="molecule type" value="Genomic_DNA"/>
</dbReference>
<dbReference type="RefSeq" id="WP_271916062.1">
    <property type="nucleotide sequence ID" value="NZ_JAQNDO010000001.1"/>
</dbReference>